<dbReference type="InterPro" id="IPR027073">
    <property type="entry name" value="5_3_exoribonuclease"/>
</dbReference>
<comment type="caution">
    <text evidence="4">The sequence shown here is derived from an EMBL/GenBank/DDBJ whole genome shotgun (WGS) entry which is preliminary data.</text>
</comment>
<feature type="compositionally biased region" description="Polar residues" evidence="2">
    <location>
        <begin position="540"/>
        <end position="557"/>
    </location>
</feature>
<evidence type="ECO:0000313" key="4">
    <source>
        <dbReference type="EMBL" id="CAD7697827.1"/>
    </source>
</evidence>
<dbReference type="GO" id="GO:0005634">
    <property type="term" value="C:nucleus"/>
    <property type="evidence" value="ECO:0007669"/>
    <property type="project" value="TreeGrafter"/>
</dbReference>
<feature type="compositionally biased region" description="Polar residues" evidence="2">
    <location>
        <begin position="358"/>
        <end position="368"/>
    </location>
</feature>
<dbReference type="OrthoDB" id="372487at2759"/>
<evidence type="ECO:0000259" key="3">
    <source>
        <dbReference type="Pfam" id="PF03159"/>
    </source>
</evidence>
<feature type="domain" description="Xrn1 N-terminal" evidence="3">
    <location>
        <begin position="5"/>
        <end position="153"/>
    </location>
</feature>
<dbReference type="GO" id="GO:0004534">
    <property type="term" value="F:5'-3' RNA exonuclease activity"/>
    <property type="evidence" value="ECO:0007669"/>
    <property type="project" value="TreeGrafter"/>
</dbReference>
<keyword evidence="5" id="KW-1185">Reference proteome</keyword>
<accession>A0A8S1IRW9</accession>
<evidence type="ECO:0000256" key="2">
    <source>
        <dbReference type="SAM" id="MobiDB-lite"/>
    </source>
</evidence>
<dbReference type="InterPro" id="IPR004859">
    <property type="entry name" value="Xrn1_N"/>
</dbReference>
<evidence type="ECO:0000313" key="5">
    <source>
        <dbReference type="Proteomes" id="UP000708148"/>
    </source>
</evidence>
<dbReference type="Proteomes" id="UP000708148">
    <property type="component" value="Unassembled WGS sequence"/>
</dbReference>
<dbReference type="EMBL" id="CAJHUC010000716">
    <property type="protein sequence ID" value="CAD7697827.1"/>
    <property type="molecule type" value="Genomic_DNA"/>
</dbReference>
<name>A0A8S1IRW9_9CHLO</name>
<proteinExistence type="inferred from homology"/>
<organism evidence="4 5">
    <name type="scientific">Ostreobium quekettii</name>
    <dbReference type="NCBI Taxonomy" id="121088"/>
    <lineage>
        <taxon>Eukaryota</taxon>
        <taxon>Viridiplantae</taxon>
        <taxon>Chlorophyta</taxon>
        <taxon>core chlorophytes</taxon>
        <taxon>Ulvophyceae</taxon>
        <taxon>TCBD clade</taxon>
        <taxon>Bryopsidales</taxon>
        <taxon>Ostreobineae</taxon>
        <taxon>Ostreobiaceae</taxon>
        <taxon>Ostreobium</taxon>
    </lineage>
</organism>
<protein>
    <recommendedName>
        <fullName evidence="3">Xrn1 N-terminal domain-containing protein</fullName>
    </recommendedName>
</protein>
<gene>
    <name evidence="4" type="ORF">OSTQU699_LOCUS3188</name>
</gene>
<dbReference type="AlphaFoldDB" id="A0A8S1IRW9"/>
<evidence type="ECO:0000256" key="1">
    <source>
        <dbReference type="ARBA" id="ARBA00038299"/>
    </source>
</evidence>
<reference evidence="4" key="1">
    <citation type="submission" date="2020-12" db="EMBL/GenBank/DDBJ databases">
        <authorList>
            <person name="Iha C."/>
        </authorList>
    </citation>
    <scope>NUCLEOTIDE SEQUENCE</scope>
</reference>
<dbReference type="PANTHER" id="PTHR12341">
    <property type="entry name" value="5'-&gt;3' EXORIBONUCLEASE"/>
    <property type="match status" value="1"/>
</dbReference>
<dbReference type="Pfam" id="PF03159">
    <property type="entry name" value="XRN_N"/>
    <property type="match status" value="1"/>
</dbReference>
<feature type="region of interest" description="Disordered" evidence="2">
    <location>
        <begin position="533"/>
        <end position="569"/>
    </location>
</feature>
<dbReference type="GO" id="GO:0000956">
    <property type="term" value="P:nuclear-transcribed mRNA catabolic process"/>
    <property type="evidence" value="ECO:0007669"/>
    <property type="project" value="TreeGrafter"/>
</dbReference>
<comment type="similarity">
    <text evidence="1">Belongs to the 5'-3' exonuclease family.</text>
</comment>
<dbReference type="PANTHER" id="PTHR12341:SF7">
    <property type="entry name" value="5'-3' EXORIBONUCLEASE 1"/>
    <property type="match status" value="1"/>
</dbReference>
<feature type="region of interest" description="Disordered" evidence="2">
    <location>
        <begin position="344"/>
        <end position="368"/>
    </location>
</feature>
<sequence>MDHFHMSLYTRLDGIVNAVNPRKSVVFALDGPAPLAKLMTQRSRRKKVILTEAMEKGKVVPFLALTPGTPFMAEVNDSLAFYICQRLLSKKYSHLHYELSGATVQGEGEVKILSRLHRPAEHVAQNDSHAVIGSDADLILMALLADAPNLHICGEVLHSSPPPPPNKIKVLSVNALHKLWQGIGPPAEQDPQKKLQRLQGMQQDLALTTILGKGNDYLPSVQGISARPLGGGGLWKTYLEMRQCPKYQKRALANRGADGYAVIDAEFLADLLEKMPTQPQVLEVTANLKAADPEQYLQGLSWNLDMYQKGVCPDYGFCYDGLGPTATELCRVLRNFNLDSSAHKKRLQSEAASPGRPKTQQSQGKYVSATSPMKPNVCAMALLPKMGQSVAPVALQHLMNEDSSVQDMYCECKVCHRLSAQSSLQQLQFGQLVRQKLVLAEKLLWLSKNNKSDETLENKAAHLNEKLEGLRDKIRANAADRQQHLETAHPYAAFAIHRIEKAVADVPLSQYPENERQLAEFGSEYVYRRVQGAQPLRGSRPQSTSGNGGLTSEQSEVLITPPQPPGKKLRALRGPLPILRQRSVCSCRLQRPPVRAHHVFARVARFATLLKGKL</sequence>
<dbReference type="GO" id="GO:0003723">
    <property type="term" value="F:RNA binding"/>
    <property type="evidence" value="ECO:0007669"/>
    <property type="project" value="TreeGrafter"/>
</dbReference>
<dbReference type="Gene3D" id="3.40.50.12390">
    <property type="match status" value="2"/>
</dbReference>